<dbReference type="Proteomes" id="UP001152795">
    <property type="component" value="Unassembled WGS sequence"/>
</dbReference>
<name>A0A6S7H539_PARCT</name>
<organism evidence="1 2">
    <name type="scientific">Paramuricea clavata</name>
    <name type="common">Red gorgonian</name>
    <name type="synonym">Violescent sea-whip</name>
    <dbReference type="NCBI Taxonomy" id="317549"/>
    <lineage>
        <taxon>Eukaryota</taxon>
        <taxon>Metazoa</taxon>
        <taxon>Cnidaria</taxon>
        <taxon>Anthozoa</taxon>
        <taxon>Octocorallia</taxon>
        <taxon>Malacalcyonacea</taxon>
        <taxon>Plexauridae</taxon>
        <taxon>Paramuricea</taxon>
    </lineage>
</organism>
<reference evidence="1" key="1">
    <citation type="submission" date="2020-04" db="EMBL/GenBank/DDBJ databases">
        <authorList>
            <person name="Alioto T."/>
            <person name="Alioto T."/>
            <person name="Gomez Garrido J."/>
        </authorList>
    </citation>
    <scope>NUCLEOTIDE SEQUENCE</scope>
    <source>
        <strain evidence="1">A484AB</strain>
    </source>
</reference>
<evidence type="ECO:0000313" key="2">
    <source>
        <dbReference type="Proteomes" id="UP001152795"/>
    </source>
</evidence>
<dbReference type="AlphaFoldDB" id="A0A6S7H539"/>
<dbReference type="EMBL" id="CACRXK020003573">
    <property type="protein sequence ID" value="CAB3999369.1"/>
    <property type="molecule type" value="Genomic_DNA"/>
</dbReference>
<sequence>MLLEELKRKSQGDAIRNLKSDAEAFKGDTETRNVYNMVMALIATGADVNLADYDQLTPLTIPWTMLKTSHDYSEMFPCKFTVRVVGRWCQDACLTYLGDVRAEDLAYFSFRKCNIT</sequence>
<gene>
    <name evidence="1" type="ORF">PACLA_8A007768</name>
</gene>
<keyword evidence="2" id="KW-1185">Reference proteome</keyword>
<evidence type="ECO:0000313" key="1">
    <source>
        <dbReference type="EMBL" id="CAB3999369.1"/>
    </source>
</evidence>
<proteinExistence type="predicted"/>
<protein>
    <submittedName>
        <fullName evidence="1">Uncharacterized protein</fullName>
    </submittedName>
</protein>
<comment type="caution">
    <text evidence="1">The sequence shown here is derived from an EMBL/GenBank/DDBJ whole genome shotgun (WGS) entry which is preliminary data.</text>
</comment>
<accession>A0A6S7H539</accession>